<proteinExistence type="predicted"/>
<organism evidence="1 2">
    <name type="scientific">Prorocentrum cordatum</name>
    <dbReference type="NCBI Taxonomy" id="2364126"/>
    <lineage>
        <taxon>Eukaryota</taxon>
        <taxon>Sar</taxon>
        <taxon>Alveolata</taxon>
        <taxon>Dinophyceae</taxon>
        <taxon>Prorocentrales</taxon>
        <taxon>Prorocentraceae</taxon>
        <taxon>Prorocentrum</taxon>
    </lineage>
</organism>
<gene>
    <name evidence="1" type="ORF">PCOR1329_LOCUS26858</name>
</gene>
<sequence length="160" mass="18194">MMELLRLRRWRLQFANDGLRMAIAMPVARSGVRRHCENRWRSTARAWSGSRGASSTGCRAARCPEILGEGRQAGLQKLVSSLELERRQDVPCSLRRGGATLHYRRFNNTRRAFIMGLWQDAKEVGLYISGGLQSVLQNARGPVELDRFRRLAAALDHDLF</sequence>
<evidence type="ECO:0000313" key="1">
    <source>
        <dbReference type="EMBL" id="CAK0827271.1"/>
    </source>
</evidence>
<accession>A0ABN9S898</accession>
<comment type="caution">
    <text evidence="1">The sequence shown here is derived from an EMBL/GenBank/DDBJ whole genome shotgun (WGS) entry which is preliminary data.</text>
</comment>
<dbReference type="EMBL" id="CAUYUJ010009618">
    <property type="protein sequence ID" value="CAK0827271.1"/>
    <property type="molecule type" value="Genomic_DNA"/>
</dbReference>
<protein>
    <submittedName>
        <fullName evidence="1">Uncharacterized protein</fullName>
    </submittedName>
</protein>
<name>A0ABN9S898_9DINO</name>
<reference evidence="1" key="1">
    <citation type="submission" date="2023-10" db="EMBL/GenBank/DDBJ databases">
        <authorList>
            <person name="Chen Y."/>
            <person name="Shah S."/>
            <person name="Dougan E. K."/>
            <person name="Thang M."/>
            <person name="Chan C."/>
        </authorList>
    </citation>
    <scope>NUCLEOTIDE SEQUENCE [LARGE SCALE GENOMIC DNA]</scope>
</reference>
<evidence type="ECO:0000313" key="2">
    <source>
        <dbReference type="Proteomes" id="UP001189429"/>
    </source>
</evidence>
<keyword evidence="2" id="KW-1185">Reference proteome</keyword>
<dbReference type="Proteomes" id="UP001189429">
    <property type="component" value="Unassembled WGS sequence"/>
</dbReference>